<proteinExistence type="predicted"/>
<keyword evidence="2" id="KW-1185">Reference proteome</keyword>
<accession>A0ABP7IUF4</accession>
<evidence type="ECO:0000313" key="2">
    <source>
        <dbReference type="Proteomes" id="UP001501821"/>
    </source>
</evidence>
<dbReference type="EMBL" id="BAABAH010000011">
    <property type="protein sequence ID" value="GAA3826882.1"/>
    <property type="molecule type" value="Genomic_DNA"/>
</dbReference>
<sequence length="203" mass="21033">MTDLVTTRRSLHGVAELLLAGPQHEESGTIRLTVAGAGFETVAPPRVHVAEGMVAHGGETVAIDGRTARELGRLLGVEPSSLEGLYSDGSGIGPDEVLLVDAAHARHVLAALSRGAAALRSFRPDVEPVLWPEHFDVGITVDEVNFGVSAGDGFLPVPYAYVGPHGAFSGPFWNAPFGAARPLDELPDLAGWFAEGAAVGAGL</sequence>
<reference evidence="2" key="1">
    <citation type="journal article" date="2019" name="Int. J. Syst. Evol. Microbiol.">
        <title>The Global Catalogue of Microorganisms (GCM) 10K type strain sequencing project: providing services to taxonomists for standard genome sequencing and annotation.</title>
        <authorList>
            <consortium name="The Broad Institute Genomics Platform"/>
            <consortium name="The Broad Institute Genome Sequencing Center for Infectious Disease"/>
            <person name="Wu L."/>
            <person name="Ma J."/>
        </authorList>
    </citation>
    <scope>NUCLEOTIDE SEQUENCE [LARGE SCALE GENOMIC DNA]</scope>
    <source>
        <strain evidence="2">JCM 16953</strain>
    </source>
</reference>
<protein>
    <submittedName>
        <fullName evidence="1">Uncharacterized protein</fullName>
    </submittedName>
</protein>
<comment type="caution">
    <text evidence="1">The sequence shown here is derived from an EMBL/GenBank/DDBJ whole genome shotgun (WGS) entry which is preliminary data.</text>
</comment>
<name>A0ABP7IUF4_9ACTN</name>
<gene>
    <name evidence="1" type="ORF">GCM10022242_30210</name>
</gene>
<organism evidence="1 2">
    <name type="scientific">Nocardioides panacisoli</name>
    <dbReference type="NCBI Taxonomy" id="627624"/>
    <lineage>
        <taxon>Bacteria</taxon>
        <taxon>Bacillati</taxon>
        <taxon>Actinomycetota</taxon>
        <taxon>Actinomycetes</taxon>
        <taxon>Propionibacteriales</taxon>
        <taxon>Nocardioidaceae</taxon>
        <taxon>Nocardioides</taxon>
    </lineage>
</organism>
<dbReference type="Proteomes" id="UP001501821">
    <property type="component" value="Unassembled WGS sequence"/>
</dbReference>
<dbReference type="RefSeq" id="WP_344776891.1">
    <property type="nucleotide sequence ID" value="NZ_BAABAH010000011.1"/>
</dbReference>
<evidence type="ECO:0000313" key="1">
    <source>
        <dbReference type="EMBL" id="GAA3826882.1"/>
    </source>
</evidence>